<keyword evidence="8" id="KW-1185">Reference proteome</keyword>
<dbReference type="EMBL" id="JBHRYB010000025">
    <property type="protein sequence ID" value="MFC3681888.1"/>
    <property type="molecule type" value="Genomic_DNA"/>
</dbReference>
<evidence type="ECO:0000256" key="3">
    <source>
        <dbReference type="ARBA" id="ARBA00022692"/>
    </source>
</evidence>
<gene>
    <name evidence="7" type="ORF">ACFOMG_17435</name>
</gene>
<keyword evidence="4 6" id="KW-1133">Transmembrane helix</keyword>
<organism evidence="7 8">
    <name type="scientific">Bacterioplanoides pacificum</name>
    <dbReference type="NCBI Taxonomy" id="1171596"/>
    <lineage>
        <taxon>Bacteria</taxon>
        <taxon>Pseudomonadati</taxon>
        <taxon>Pseudomonadota</taxon>
        <taxon>Gammaproteobacteria</taxon>
        <taxon>Oceanospirillales</taxon>
        <taxon>Oceanospirillaceae</taxon>
        <taxon>Bacterioplanoides</taxon>
    </lineage>
</organism>
<evidence type="ECO:0000313" key="8">
    <source>
        <dbReference type="Proteomes" id="UP001595722"/>
    </source>
</evidence>
<feature type="transmembrane region" description="Helical" evidence="6">
    <location>
        <begin position="47"/>
        <end position="68"/>
    </location>
</feature>
<dbReference type="PANTHER" id="PTHR43483:SF3">
    <property type="entry name" value="MEMBRANE TRANSPORTER PROTEIN HI_0806-RELATED"/>
    <property type="match status" value="1"/>
</dbReference>
<accession>A0ABV7VWJ8</accession>
<feature type="transmembrane region" description="Helical" evidence="6">
    <location>
        <begin position="177"/>
        <end position="201"/>
    </location>
</feature>
<name>A0ABV7VWJ8_9GAMM</name>
<evidence type="ECO:0000256" key="1">
    <source>
        <dbReference type="ARBA" id="ARBA00004141"/>
    </source>
</evidence>
<dbReference type="RefSeq" id="WP_376868700.1">
    <property type="nucleotide sequence ID" value="NZ_JBHRYB010000025.1"/>
</dbReference>
<feature type="transmembrane region" description="Helical" evidence="6">
    <location>
        <begin position="244"/>
        <end position="262"/>
    </location>
</feature>
<keyword evidence="6" id="KW-1003">Cell membrane</keyword>
<reference evidence="8" key="1">
    <citation type="journal article" date="2019" name="Int. J. Syst. Evol. Microbiol.">
        <title>The Global Catalogue of Microorganisms (GCM) 10K type strain sequencing project: providing services to taxonomists for standard genome sequencing and annotation.</title>
        <authorList>
            <consortium name="The Broad Institute Genomics Platform"/>
            <consortium name="The Broad Institute Genome Sequencing Center for Infectious Disease"/>
            <person name="Wu L."/>
            <person name="Ma J."/>
        </authorList>
    </citation>
    <scope>NUCLEOTIDE SEQUENCE [LARGE SCALE GENOMIC DNA]</scope>
    <source>
        <strain evidence="8">KCTC 42424</strain>
    </source>
</reference>
<evidence type="ECO:0000256" key="4">
    <source>
        <dbReference type="ARBA" id="ARBA00022989"/>
    </source>
</evidence>
<feature type="transmembrane region" description="Helical" evidence="6">
    <location>
        <begin position="107"/>
        <end position="125"/>
    </location>
</feature>
<dbReference type="InterPro" id="IPR002781">
    <property type="entry name" value="TM_pro_TauE-like"/>
</dbReference>
<comment type="caution">
    <text evidence="7">The sequence shown here is derived from an EMBL/GenBank/DDBJ whole genome shotgun (WGS) entry which is preliminary data.</text>
</comment>
<dbReference type="Proteomes" id="UP001595722">
    <property type="component" value="Unassembled WGS sequence"/>
</dbReference>
<keyword evidence="5 6" id="KW-0472">Membrane</keyword>
<dbReference type="Pfam" id="PF01925">
    <property type="entry name" value="TauE"/>
    <property type="match status" value="1"/>
</dbReference>
<evidence type="ECO:0000256" key="5">
    <source>
        <dbReference type="ARBA" id="ARBA00023136"/>
    </source>
</evidence>
<evidence type="ECO:0000256" key="6">
    <source>
        <dbReference type="RuleBase" id="RU363041"/>
    </source>
</evidence>
<keyword evidence="3 6" id="KW-0812">Transmembrane</keyword>
<comment type="similarity">
    <text evidence="2 6">Belongs to the 4-toluene sulfonate uptake permease (TSUP) (TC 2.A.102) family.</text>
</comment>
<evidence type="ECO:0000313" key="7">
    <source>
        <dbReference type="EMBL" id="MFC3681888.1"/>
    </source>
</evidence>
<feature type="transmembrane region" description="Helical" evidence="6">
    <location>
        <begin position="80"/>
        <end position="101"/>
    </location>
</feature>
<comment type="subcellular location">
    <subcellularLocation>
        <location evidence="6">Cell membrane</location>
        <topology evidence="6">Multi-pass membrane protein</topology>
    </subcellularLocation>
    <subcellularLocation>
        <location evidence="1">Membrane</location>
        <topology evidence="1">Multi-pass membrane protein</topology>
    </subcellularLocation>
</comment>
<proteinExistence type="inferred from homology"/>
<sequence length="263" mass="27149">MIMTFLLFLAVGAVAGLLAGLFGIGGGMVIVPVLVLTFAAQGISEAVLTHMAVATSLATIVFTSISSVREHHKNGAVDWSLVAMMSVGIIVGTALGVSLITSVPGPVLQKIIGVFALLVAIKMFFGLDPKRDGSRPGNAGLVTAGGVVGFGSSWFGIGGGTFTVPYLTWMQIPMRQAVATSAACGLPIALTGAISNVFAGWDQAGLPQWTTGFLYWPAIVGIVLTSVPCAKVGARLAHKLDQKLLKKAFALLLVVVGLRFLLS</sequence>
<dbReference type="PANTHER" id="PTHR43483">
    <property type="entry name" value="MEMBRANE TRANSPORTER PROTEIN HI_0806-RELATED"/>
    <property type="match status" value="1"/>
</dbReference>
<feature type="transmembrane region" description="Helical" evidence="6">
    <location>
        <begin position="213"/>
        <end position="232"/>
    </location>
</feature>
<protein>
    <recommendedName>
        <fullName evidence="6">Probable membrane transporter protein</fullName>
    </recommendedName>
</protein>
<evidence type="ECO:0000256" key="2">
    <source>
        <dbReference type="ARBA" id="ARBA00009142"/>
    </source>
</evidence>